<accession>A0A9R0SG68</accession>
<dbReference type="EMBL" id="LT934117">
    <property type="protein sequence ID" value="VAH94444.1"/>
    <property type="molecule type" value="Genomic_DNA"/>
</dbReference>
<dbReference type="GO" id="GO:0042797">
    <property type="term" value="P:tRNA transcription by RNA polymerase III"/>
    <property type="evidence" value="ECO:0007669"/>
    <property type="project" value="TreeGrafter"/>
</dbReference>
<evidence type="ECO:0000313" key="2">
    <source>
        <dbReference type="EMBL" id="VAH94444.1"/>
    </source>
</evidence>
<feature type="region of interest" description="Disordered" evidence="1">
    <location>
        <begin position="120"/>
        <end position="155"/>
    </location>
</feature>
<dbReference type="InterPro" id="IPR007811">
    <property type="entry name" value="RPC4"/>
</dbReference>
<name>A0A9R0SG68_TRITD</name>
<dbReference type="AlphaFoldDB" id="A0A9R0SG68"/>
<evidence type="ECO:0000256" key="1">
    <source>
        <dbReference type="SAM" id="MobiDB-lite"/>
    </source>
</evidence>
<proteinExistence type="predicted"/>
<dbReference type="PANTHER" id="PTHR13408">
    <property type="entry name" value="DNA-DIRECTED RNA POLYMERASE III"/>
    <property type="match status" value="1"/>
</dbReference>
<dbReference type="GO" id="GO:0005666">
    <property type="term" value="C:RNA polymerase III complex"/>
    <property type="evidence" value="ECO:0007669"/>
    <property type="project" value="InterPro"/>
</dbReference>
<dbReference type="Gramene" id="TRITD4Av1G180860.1">
    <property type="protein sequence ID" value="TRITD4Av1G180860.1"/>
    <property type="gene ID" value="TRITD4Av1G180860"/>
</dbReference>
<gene>
    <name evidence="2" type="ORF">TRITD_4Av1G180860</name>
</gene>
<organism evidence="2 3">
    <name type="scientific">Triticum turgidum subsp. durum</name>
    <name type="common">Durum wheat</name>
    <name type="synonym">Triticum durum</name>
    <dbReference type="NCBI Taxonomy" id="4567"/>
    <lineage>
        <taxon>Eukaryota</taxon>
        <taxon>Viridiplantae</taxon>
        <taxon>Streptophyta</taxon>
        <taxon>Embryophyta</taxon>
        <taxon>Tracheophyta</taxon>
        <taxon>Spermatophyta</taxon>
        <taxon>Magnoliopsida</taxon>
        <taxon>Liliopsida</taxon>
        <taxon>Poales</taxon>
        <taxon>Poaceae</taxon>
        <taxon>BOP clade</taxon>
        <taxon>Pooideae</taxon>
        <taxon>Triticodae</taxon>
        <taxon>Triticeae</taxon>
        <taxon>Triticinae</taxon>
        <taxon>Triticum</taxon>
    </lineage>
</organism>
<keyword evidence="3" id="KW-1185">Reference proteome</keyword>
<dbReference type="PANTHER" id="PTHR13408:SF10">
    <property type="entry name" value="RNA POLYMERASE III SUBUNIT C4"/>
    <property type="match status" value="1"/>
</dbReference>
<evidence type="ECO:0008006" key="4">
    <source>
        <dbReference type="Google" id="ProtNLM"/>
    </source>
</evidence>
<reference evidence="2 3" key="1">
    <citation type="submission" date="2017-09" db="EMBL/GenBank/DDBJ databases">
        <authorList>
            <consortium name="International Durum Wheat Genome Sequencing Consortium (IDWGSC)"/>
            <person name="Milanesi L."/>
        </authorList>
    </citation>
    <scope>NUCLEOTIDE SEQUENCE [LARGE SCALE GENOMIC DNA]</scope>
    <source>
        <strain evidence="3">cv. Svevo</strain>
    </source>
</reference>
<protein>
    <recommendedName>
        <fullName evidence="4">DNA-directed RNA polymerase III subunit RPC4</fullName>
    </recommendedName>
</protein>
<dbReference type="Proteomes" id="UP000324705">
    <property type="component" value="Chromosome 4A"/>
</dbReference>
<sequence length="591" mass="64571">MRSVANSGLATRFWEDRWLDGSRIQDVAPLLYSRVPKHIRDSRLVAPAVENGSWALDVGPDIGPAVFCTSSLWWSGRGRPPDSSPSNLPMRLAFGVEKEDCLGEDLRGLGQTGLDSHSTGQVGGMGCGQNKKKKASGGRMSKGILTSESCPTGGRSETMAESCSVRVLEFGPFAGGVGFPLRGEVREGLGDALKLFGVISVSIFHLVLMDDKTEKGKEKDGSASTPPNRRKAGLKFSPKVPTKKTPKIVPKMRSACAKKVMVGFYREPEEERELDTIDKELLMKLRIPQSQGALERRSKAEKSEACVQVAFGQVNSSTARSFPNPKSSSSVKQEQEVNLFSKYMMSGVTSSAAKLPKQFTGPQDFTHHSYNYPPITLPLRRPHSADPGYGVVHFCSFWLFATSCSQFAFQKRFNRHSSIFGTEDFDKDAFGEFSSSRTQDGELTAAKELGLMDTEDKMNTPQLLFFQFPASLPLPQVVSVAGGDMDTSDSEGVETEETNKKRRLESINGCKLKDLPGGLMGKLLVYKSGKVKMRLGDALFDVSAGLDCTFAQEAVAINTNKKHCCSLGEVNKRAILTPDIEYLVDSIKRIG</sequence>
<evidence type="ECO:0000313" key="3">
    <source>
        <dbReference type="Proteomes" id="UP000324705"/>
    </source>
</evidence>
<dbReference type="OMA" id="MRSACAK"/>
<dbReference type="Pfam" id="PF05132">
    <property type="entry name" value="RNA_pol_Rpc4"/>
    <property type="match status" value="1"/>
</dbReference>
<feature type="region of interest" description="Disordered" evidence="1">
    <location>
        <begin position="214"/>
        <end position="245"/>
    </location>
</feature>
<dbReference type="GO" id="GO:0003677">
    <property type="term" value="F:DNA binding"/>
    <property type="evidence" value="ECO:0007669"/>
    <property type="project" value="InterPro"/>
</dbReference>